<reference evidence="2 3" key="1">
    <citation type="submission" date="2012-02" db="EMBL/GenBank/DDBJ databases">
        <title>Whole genome shotgun sequence of Escherichia hermannii NBRC 105704.</title>
        <authorList>
            <person name="Yoshida I."/>
            <person name="Hosoyama A."/>
            <person name="Tsuchikane K."/>
            <person name="Katsumata H."/>
            <person name="Yamazaki S."/>
            <person name="Fujita N."/>
        </authorList>
    </citation>
    <scope>NUCLEOTIDE SEQUENCE [LARGE SCALE GENOMIC DNA]</scope>
    <source>
        <strain evidence="2 3">NBRC 105704</strain>
    </source>
</reference>
<gene>
    <name evidence="2" type="ORF">EH105704_04_00650</name>
</gene>
<organism evidence="2 3">
    <name type="scientific">Atlantibacter hermannii NBRC 105704</name>
    <dbReference type="NCBI Taxonomy" id="1115512"/>
    <lineage>
        <taxon>Bacteria</taxon>
        <taxon>Pseudomonadati</taxon>
        <taxon>Pseudomonadota</taxon>
        <taxon>Gammaproteobacteria</taxon>
        <taxon>Enterobacterales</taxon>
        <taxon>Enterobacteriaceae</taxon>
        <taxon>Atlantibacter</taxon>
    </lineage>
</organism>
<accession>H5V1G6</accession>
<dbReference type="GO" id="GO:0003723">
    <property type="term" value="F:RNA binding"/>
    <property type="evidence" value="ECO:0007669"/>
    <property type="project" value="InterPro"/>
</dbReference>
<dbReference type="GO" id="GO:0016788">
    <property type="term" value="F:hydrolase activity, acting on ester bonds"/>
    <property type="evidence" value="ECO:0007669"/>
    <property type="project" value="InterPro"/>
</dbReference>
<dbReference type="GO" id="GO:0005737">
    <property type="term" value="C:cytoplasm"/>
    <property type="evidence" value="ECO:0007669"/>
    <property type="project" value="InterPro"/>
</dbReference>
<dbReference type="GO" id="GO:0016070">
    <property type="term" value="P:RNA metabolic process"/>
    <property type="evidence" value="ECO:0007669"/>
    <property type="project" value="InterPro"/>
</dbReference>
<evidence type="ECO:0000259" key="1">
    <source>
        <dbReference type="Pfam" id="PF08845"/>
    </source>
</evidence>
<feature type="domain" description="Toxin SymE-like" evidence="1">
    <location>
        <begin position="1"/>
        <end position="30"/>
    </location>
</feature>
<dbReference type="InterPro" id="IPR014944">
    <property type="entry name" value="Toxin_SymE-like"/>
</dbReference>
<keyword evidence="3" id="KW-1185">Reference proteome</keyword>
<dbReference type="Proteomes" id="UP000010297">
    <property type="component" value="Unassembled WGS sequence"/>
</dbReference>
<comment type="caution">
    <text evidence="2">The sequence shown here is derived from an EMBL/GenBank/DDBJ whole genome shotgun (WGS) entry which is preliminary data.</text>
</comment>
<proteinExistence type="predicted"/>
<dbReference type="Pfam" id="PF08845">
    <property type="entry name" value="SymE_toxin"/>
    <property type="match status" value="1"/>
</dbReference>
<evidence type="ECO:0000313" key="2">
    <source>
        <dbReference type="EMBL" id="GAB51824.1"/>
    </source>
</evidence>
<sequence>MRGEWIAQAGFIGGMPIKIRVMPDCIVITAQNTRKLWGCAEGLKRRSRQQAEDEPVA</sequence>
<name>H5V1G6_ATLHE</name>
<protein>
    <recommendedName>
        <fullName evidence="1">Toxin SymE-like domain-containing protein</fullName>
    </recommendedName>
</protein>
<dbReference type="EMBL" id="BAFF01000004">
    <property type="protein sequence ID" value="GAB51824.1"/>
    <property type="molecule type" value="Genomic_DNA"/>
</dbReference>
<dbReference type="AlphaFoldDB" id="H5V1G6"/>
<evidence type="ECO:0000313" key="3">
    <source>
        <dbReference type="Proteomes" id="UP000010297"/>
    </source>
</evidence>